<evidence type="ECO:0000256" key="7">
    <source>
        <dbReference type="ARBA" id="ARBA00034754"/>
    </source>
</evidence>
<protein>
    <recommendedName>
        <fullName evidence="2">DNA polymerase III subunit delta</fullName>
        <ecNumber evidence="1">2.7.7.7</ecNumber>
    </recommendedName>
</protein>
<dbReference type="PANTHER" id="PTHR34388:SF1">
    <property type="entry name" value="DNA POLYMERASE III SUBUNIT DELTA"/>
    <property type="match status" value="1"/>
</dbReference>
<dbReference type="InterPro" id="IPR010372">
    <property type="entry name" value="DNA_pol3_delta_N"/>
</dbReference>
<dbReference type="GO" id="GO:0003677">
    <property type="term" value="F:DNA binding"/>
    <property type="evidence" value="ECO:0007669"/>
    <property type="project" value="InterPro"/>
</dbReference>
<evidence type="ECO:0000313" key="12">
    <source>
        <dbReference type="Proteomes" id="UP000553059"/>
    </source>
</evidence>
<organism evidence="11 12">
    <name type="scientific">Desulfitobacterium dehalogenans</name>
    <dbReference type="NCBI Taxonomy" id="36854"/>
    <lineage>
        <taxon>Bacteria</taxon>
        <taxon>Bacillati</taxon>
        <taxon>Bacillota</taxon>
        <taxon>Clostridia</taxon>
        <taxon>Eubacteriales</taxon>
        <taxon>Desulfitobacteriaceae</taxon>
        <taxon>Desulfitobacterium</taxon>
    </lineage>
</organism>
<evidence type="ECO:0000313" key="11">
    <source>
        <dbReference type="EMBL" id="HHY27777.1"/>
    </source>
</evidence>
<evidence type="ECO:0000256" key="4">
    <source>
        <dbReference type="ARBA" id="ARBA00022695"/>
    </source>
</evidence>
<dbReference type="Gene3D" id="3.40.50.300">
    <property type="entry name" value="P-loop containing nucleotide triphosphate hydrolases"/>
    <property type="match status" value="1"/>
</dbReference>
<dbReference type="GO" id="GO:0003887">
    <property type="term" value="F:DNA-directed DNA polymerase activity"/>
    <property type="evidence" value="ECO:0007669"/>
    <property type="project" value="UniProtKB-KW"/>
</dbReference>
<evidence type="ECO:0000256" key="1">
    <source>
        <dbReference type="ARBA" id="ARBA00012417"/>
    </source>
</evidence>
<dbReference type="Proteomes" id="UP000553059">
    <property type="component" value="Unassembled WGS sequence"/>
</dbReference>
<reference evidence="11 12" key="1">
    <citation type="journal article" date="2020" name="Biotechnol. Biofuels">
        <title>New insights from the biogas microbiome by comprehensive genome-resolved metagenomics of nearly 1600 species originating from multiple anaerobic digesters.</title>
        <authorList>
            <person name="Campanaro S."/>
            <person name="Treu L."/>
            <person name="Rodriguez-R L.M."/>
            <person name="Kovalovszki A."/>
            <person name="Ziels R.M."/>
            <person name="Maus I."/>
            <person name="Zhu X."/>
            <person name="Kougias P.G."/>
            <person name="Basile A."/>
            <person name="Luo G."/>
            <person name="Schluter A."/>
            <person name="Konstantinidis K.T."/>
            <person name="Angelidaki I."/>
        </authorList>
    </citation>
    <scope>NUCLEOTIDE SEQUENCE [LARGE SCALE GENOMIC DNA]</scope>
    <source>
        <strain evidence="11">AS05jafATM_4</strain>
    </source>
</reference>
<accession>A0A7C7DAT8</accession>
<keyword evidence="3 11" id="KW-0808">Transferase</keyword>
<comment type="similarity">
    <text evidence="7">Belongs to the DNA polymerase HolA subunit family.</text>
</comment>
<dbReference type="NCBIfam" id="TIGR01128">
    <property type="entry name" value="holA"/>
    <property type="match status" value="1"/>
</dbReference>
<keyword evidence="5" id="KW-0235">DNA replication</keyword>
<dbReference type="EMBL" id="DUTF01000296">
    <property type="protein sequence ID" value="HHY27777.1"/>
    <property type="molecule type" value="Genomic_DNA"/>
</dbReference>
<feature type="domain" description="DNA polymerase III delta subunit-like C-terminal" evidence="10">
    <location>
        <begin position="210"/>
        <end position="328"/>
    </location>
</feature>
<evidence type="ECO:0000256" key="3">
    <source>
        <dbReference type="ARBA" id="ARBA00022679"/>
    </source>
</evidence>
<dbReference type="InterPro" id="IPR005790">
    <property type="entry name" value="DNA_polIII_delta"/>
</dbReference>
<evidence type="ECO:0000256" key="6">
    <source>
        <dbReference type="ARBA" id="ARBA00022932"/>
    </source>
</evidence>
<evidence type="ECO:0000259" key="9">
    <source>
        <dbReference type="Pfam" id="PF06144"/>
    </source>
</evidence>
<dbReference type="Gene3D" id="1.20.272.10">
    <property type="match status" value="1"/>
</dbReference>
<evidence type="ECO:0000256" key="8">
    <source>
        <dbReference type="ARBA" id="ARBA00049244"/>
    </source>
</evidence>
<keyword evidence="4 11" id="KW-0548">Nucleotidyltransferase</keyword>
<dbReference type="Pfam" id="PF21694">
    <property type="entry name" value="DNA_pol3_delta_C"/>
    <property type="match status" value="1"/>
</dbReference>
<keyword evidence="6" id="KW-0239">DNA-directed DNA polymerase</keyword>
<dbReference type="AlphaFoldDB" id="A0A7C7DAT8"/>
<name>A0A7C7DAT8_9FIRM</name>
<evidence type="ECO:0000256" key="5">
    <source>
        <dbReference type="ARBA" id="ARBA00022705"/>
    </source>
</evidence>
<dbReference type="Gene3D" id="1.10.8.60">
    <property type="match status" value="1"/>
</dbReference>
<sequence>MWEVDQVRQGIAKNQIPPFSLWYGEERFFIQEALHLLKNSYLAQDPSGSGIEVLSGKITNPEQIVEIANMVSFFGGKLIIVEDIPYFQDGQGDALEPFYTYFEDPNPGTCLVFLAQNVNRGRKFFKAIEKKGAVLEFGSPKRQQEWMTWLDRELAAREKTMKPQVKALFLEWGGHQVGILSQELDKLALYVEGKEIRAEHIKLLVPQAVEATVFELLDAVAARSTKVAVQKLHQVLRQEHSLKVLTLLSRQVRLLLGASAMRRQGRGAEEAPRLLGIKPFEAQKIWQKSALLTWEQLSGALQACLETDVAIKTGKGEPEFLLELMITEFCTT</sequence>
<dbReference type="SUPFAM" id="SSF52540">
    <property type="entry name" value="P-loop containing nucleoside triphosphate hydrolases"/>
    <property type="match status" value="1"/>
</dbReference>
<dbReference type="InterPro" id="IPR048466">
    <property type="entry name" value="DNA_pol3_delta-like_C"/>
</dbReference>
<comment type="catalytic activity">
    <reaction evidence="8">
        <text>DNA(n) + a 2'-deoxyribonucleoside 5'-triphosphate = DNA(n+1) + diphosphate</text>
        <dbReference type="Rhea" id="RHEA:22508"/>
        <dbReference type="Rhea" id="RHEA-COMP:17339"/>
        <dbReference type="Rhea" id="RHEA-COMP:17340"/>
        <dbReference type="ChEBI" id="CHEBI:33019"/>
        <dbReference type="ChEBI" id="CHEBI:61560"/>
        <dbReference type="ChEBI" id="CHEBI:173112"/>
        <dbReference type="EC" id="2.7.7.7"/>
    </reaction>
</comment>
<dbReference type="Pfam" id="PF06144">
    <property type="entry name" value="DNA_pol3_delta"/>
    <property type="match status" value="1"/>
</dbReference>
<evidence type="ECO:0000256" key="2">
    <source>
        <dbReference type="ARBA" id="ARBA00017703"/>
    </source>
</evidence>
<dbReference type="SUPFAM" id="SSF48019">
    <property type="entry name" value="post-AAA+ oligomerization domain-like"/>
    <property type="match status" value="1"/>
</dbReference>
<dbReference type="EC" id="2.7.7.7" evidence="1"/>
<feature type="domain" description="DNA polymerase III delta N-terminal" evidence="9">
    <location>
        <begin position="22"/>
        <end position="136"/>
    </location>
</feature>
<dbReference type="PANTHER" id="PTHR34388">
    <property type="entry name" value="DNA POLYMERASE III SUBUNIT DELTA"/>
    <property type="match status" value="1"/>
</dbReference>
<dbReference type="GO" id="GO:0006261">
    <property type="term" value="P:DNA-templated DNA replication"/>
    <property type="evidence" value="ECO:0007669"/>
    <property type="project" value="TreeGrafter"/>
</dbReference>
<dbReference type="InterPro" id="IPR008921">
    <property type="entry name" value="DNA_pol3_clamp-load_cplx_C"/>
</dbReference>
<gene>
    <name evidence="11" type="primary">holA</name>
    <name evidence="11" type="ORF">GX523_13730</name>
</gene>
<dbReference type="GO" id="GO:0009360">
    <property type="term" value="C:DNA polymerase III complex"/>
    <property type="evidence" value="ECO:0007669"/>
    <property type="project" value="InterPro"/>
</dbReference>
<evidence type="ECO:0000259" key="10">
    <source>
        <dbReference type="Pfam" id="PF21694"/>
    </source>
</evidence>
<proteinExistence type="inferred from homology"/>
<dbReference type="InterPro" id="IPR027417">
    <property type="entry name" value="P-loop_NTPase"/>
</dbReference>
<comment type="caution">
    <text evidence="11">The sequence shown here is derived from an EMBL/GenBank/DDBJ whole genome shotgun (WGS) entry which is preliminary data.</text>
</comment>